<comment type="similarity">
    <text evidence="2">Belongs to the protein-tyrosine phosphatase family. Non-receptor class dual specificity subfamily.</text>
</comment>
<dbReference type="PRINTS" id="PR00320">
    <property type="entry name" value="GPROTEINBRPT"/>
</dbReference>
<dbReference type="SUPFAM" id="SSF50978">
    <property type="entry name" value="WD40 repeat-like"/>
    <property type="match status" value="1"/>
</dbReference>
<evidence type="ECO:0000256" key="7">
    <source>
        <dbReference type="ARBA" id="ARBA00022737"/>
    </source>
</evidence>
<evidence type="ECO:0000256" key="13">
    <source>
        <dbReference type="ARBA" id="ARBA00047761"/>
    </source>
</evidence>
<dbReference type="PROSITE" id="PS50082">
    <property type="entry name" value="WD_REPEATS_2"/>
    <property type="match status" value="7"/>
</dbReference>
<evidence type="ECO:0000256" key="12">
    <source>
        <dbReference type="ARBA" id="ARBA00039725"/>
    </source>
</evidence>
<feature type="coiled-coil region" evidence="21">
    <location>
        <begin position="395"/>
        <end position="422"/>
    </location>
</feature>
<dbReference type="InterPro" id="IPR050505">
    <property type="entry name" value="WDR55/POC1"/>
</dbReference>
<dbReference type="InterPro" id="IPR020472">
    <property type="entry name" value="WD40_PAC1"/>
</dbReference>
<name>A0AAD1SYF2_PELCU</name>
<dbReference type="Gene3D" id="3.90.190.10">
    <property type="entry name" value="Protein tyrosine phosphatase superfamily"/>
    <property type="match status" value="1"/>
</dbReference>
<feature type="domain" description="Rhodanese" evidence="25">
    <location>
        <begin position="477"/>
        <end position="595"/>
    </location>
</feature>
<dbReference type="PRINTS" id="PR01764">
    <property type="entry name" value="MAPKPHPHTASE"/>
</dbReference>
<dbReference type="InterPro" id="IPR008343">
    <property type="entry name" value="MKP"/>
</dbReference>
<dbReference type="InterPro" id="IPR029021">
    <property type="entry name" value="Prot-tyrosine_phosphatase-like"/>
</dbReference>
<dbReference type="EC" id="3.1.3.16" evidence="4"/>
<keyword evidence="5" id="KW-0963">Cytoplasm</keyword>
<comment type="subunit">
    <text evidence="17">Interacts with pat.</text>
</comment>
<proteinExistence type="inferred from homology"/>
<dbReference type="InterPro" id="IPR020422">
    <property type="entry name" value="TYR_PHOSPHATASE_DUAL_dom"/>
</dbReference>
<evidence type="ECO:0000256" key="9">
    <source>
        <dbReference type="ARBA" id="ARBA00023054"/>
    </source>
</evidence>
<evidence type="ECO:0000256" key="14">
    <source>
        <dbReference type="ARBA" id="ARBA00048336"/>
    </source>
</evidence>
<dbReference type="GO" id="GO:0007017">
    <property type="term" value="P:microtubule-based process"/>
    <property type="evidence" value="ECO:0007669"/>
    <property type="project" value="UniProtKB-ARBA"/>
</dbReference>
<dbReference type="CDD" id="cd00200">
    <property type="entry name" value="WD40"/>
    <property type="match status" value="1"/>
</dbReference>
<dbReference type="GO" id="GO:0004725">
    <property type="term" value="F:protein tyrosine phosphatase activity"/>
    <property type="evidence" value="ECO:0007669"/>
    <property type="project" value="UniProtKB-EC"/>
</dbReference>
<keyword evidence="27" id="KW-1185">Reference proteome</keyword>
<evidence type="ECO:0000256" key="22">
    <source>
        <dbReference type="SAM" id="MobiDB-lite"/>
    </source>
</evidence>
<feature type="repeat" description="WD" evidence="20">
    <location>
        <begin position="99"/>
        <end position="140"/>
    </location>
</feature>
<evidence type="ECO:0000256" key="20">
    <source>
        <dbReference type="PROSITE-ProRule" id="PRU00221"/>
    </source>
</evidence>
<evidence type="ECO:0000256" key="18">
    <source>
        <dbReference type="ARBA" id="ARBA00079998"/>
    </source>
</evidence>
<feature type="repeat" description="WD" evidence="20">
    <location>
        <begin position="267"/>
        <end position="308"/>
    </location>
</feature>
<dbReference type="FunFam" id="2.130.10.10:FF:000235">
    <property type="entry name" value="POC1 centriolar protein homolog B"/>
    <property type="match status" value="1"/>
</dbReference>
<dbReference type="CDD" id="cd01446">
    <property type="entry name" value="DSP_MapKP"/>
    <property type="match status" value="1"/>
</dbReference>
<dbReference type="AlphaFoldDB" id="A0AAD1SYF2"/>
<dbReference type="InterPro" id="IPR015943">
    <property type="entry name" value="WD40/YVTN_repeat-like_dom_sf"/>
</dbReference>
<gene>
    <name evidence="26" type="ORF">PECUL_23A060902</name>
</gene>
<dbReference type="GO" id="GO:0017017">
    <property type="term" value="F:MAP kinase tyrosine/serine/threonine phosphatase activity"/>
    <property type="evidence" value="ECO:0007669"/>
    <property type="project" value="InterPro"/>
</dbReference>
<keyword evidence="7" id="KW-0677">Repeat</keyword>
<dbReference type="SUPFAM" id="SSF52821">
    <property type="entry name" value="Rhodanese/Cell cycle control phosphatase"/>
    <property type="match status" value="1"/>
</dbReference>
<dbReference type="CDD" id="cd14566">
    <property type="entry name" value="DSP_MKP_classII"/>
    <property type="match status" value="1"/>
</dbReference>
<reference evidence="26" key="1">
    <citation type="submission" date="2022-03" db="EMBL/GenBank/DDBJ databases">
        <authorList>
            <person name="Alioto T."/>
            <person name="Alioto T."/>
            <person name="Gomez Garrido J."/>
        </authorList>
    </citation>
    <scope>NUCLEOTIDE SEQUENCE</scope>
</reference>
<dbReference type="Pfam" id="PF00400">
    <property type="entry name" value="WD40"/>
    <property type="match status" value="7"/>
</dbReference>
<feature type="region of interest" description="Disordered" evidence="22">
    <location>
        <begin position="622"/>
        <end position="642"/>
    </location>
</feature>
<evidence type="ECO:0000256" key="6">
    <source>
        <dbReference type="ARBA" id="ARBA00022574"/>
    </source>
</evidence>
<evidence type="ECO:0000256" key="10">
    <source>
        <dbReference type="ARBA" id="ARBA00023212"/>
    </source>
</evidence>
<keyword evidence="6 20" id="KW-0853">WD repeat</keyword>
<dbReference type="InterPro" id="IPR001680">
    <property type="entry name" value="WD40_rpt"/>
</dbReference>
<dbReference type="GO" id="GO:0036064">
    <property type="term" value="C:ciliary basal body"/>
    <property type="evidence" value="ECO:0007669"/>
    <property type="project" value="TreeGrafter"/>
</dbReference>
<evidence type="ECO:0000256" key="2">
    <source>
        <dbReference type="ARBA" id="ARBA00008601"/>
    </source>
</evidence>
<comment type="function">
    <text evidence="16">May play an important role in centriole assembly and/or stability and ciliogenesis.</text>
</comment>
<dbReference type="PANTHER" id="PTHR44019">
    <property type="entry name" value="WD REPEAT-CONTAINING PROTEIN 55"/>
    <property type="match status" value="1"/>
</dbReference>
<feature type="repeat" description="WD" evidence="20">
    <location>
        <begin position="225"/>
        <end position="266"/>
    </location>
</feature>
<feature type="repeat" description="WD" evidence="20">
    <location>
        <begin position="15"/>
        <end position="56"/>
    </location>
</feature>
<evidence type="ECO:0000256" key="3">
    <source>
        <dbReference type="ARBA" id="ARBA00013064"/>
    </source>
</evidence>
<dbReference type="Pfam" id="PF00782">
    <property type="entry name" value="DSPc"/>
    <property type="match status" value="1"/>
</dbReference>
<dbReference type="Gene3D" id="2.130.10.10">
    <property type="entry name" value="YVTN repeat-like/Quinoprotein amine dehydrogenase"/>
    <property type="match status" value="3"/>
</dbReference>
<evidence type="ECO:0000256" key="4">
    <source>
        <dbReference type="ARBA" id="ARBA00013081"/>
    </source>
</evidence>
<dbReference type="SMART" id="SM00450">
    <property type="entry name" value="RHOD"/>
    <property type="match status" value="1"/>
</dbReference>
<comment type="catalytic activity">
    <reaction evidence="13">
        <text>O-phospho-L-seryl-[protein] + H2O = L-seryl-[protein] + phosphate</text>
        <dbReference type="Rhea" id="RHEA:20629"/>
        <dbReference type="Rhea" id="RHEA-COMP:9863"/>
        <dbReference type="Rhea" id="RHEA-COMP:11604"/>
        <dbReference type="ChEBI" id="CHEBI:15377"/>
        <dbReference type="ChEBI" id="CHEBI:29999"/>
        <dbReference type="ChEBI" id="CHEBI:43474"/>
        <dbReference type="ChEBI" id="CHEBI:83421"/>
        <dbReference type="EC" id="3.1.3.16"/>
    </reaction>
</comment>
<evidence type="ECO:0000256" key="15">
    <source>
        <dbReference type="ARBA" id="ARBA00051722"/>
    </source>
</evidence>
<feature type="repeat" description="WD" evidence="20">
    <location>
        <begin position="141"/>
        <end position="182"/>
    </location>
</feature>
<dbReference type="InterPro" id="IPR036322">
    <property type="entry name" value="WD40_repeat_dom_sf"/>
</dbReference>
<dbReference type="Pfam" id="PF00581">
    <property type="entry name" value="Rhodanese"/>
    <property type="match status" value="1"/>
</dbReference>
<comment type="catalytic activity">
    <reaction evidence="15">
        <text>O-phospho-L-tyrosyl-[protein] + H2O = L-tyrosyl-[protein] + phosphate</text>
        <dbReference type="Rhea" id="RHEA:10684"/>
        <dbReference type="Rhea" id="RHEA-COMP:10136"/>
        <dbReference type="Rhea" id="RHEA-COMP:20101"/>
        <dbReference type="ChEBI" id="CHEBI:15377"/>
        <dbReference type="ChEBI" id="CHEBI:43474"/>
        <dbReference type="ChEBI" id="CHEBI:46858"/>
        <dbReference type="ChEBI" id="CHEBI:61978"/>
        <dbReference type="EC" id="3.1.3.48"/>
    </reaction>
</comment>
<dbReference type="SMART" id="SM00195">
    <property type="entry name" value="DSPc"/>
    <property type="match status" value="1"/>
</dbReference>
<evidence type="ECO:0000259" key="24">
    <source>
        <dbReference type="PROSITE" id="PS50056"/>
    </source>
</evidence>
<dbReference type="FunFam" id="3.40.250.10:FF:000054">
    <property type="entry name" value="Dual specificity phosphatase 9"/>
    <property type="match status" value="1"/>
</dbReference>
<keyword evidence="10" id="KW-0206">Cytoskeleton</keyword>
<dbReference type="SMART" id="SM00320">
    <property type="entry name" value="WD40"/>
    <property type="match status" value="7"/>
</dbReference>
<dbReference type="PROSITE" id="PS00678">
    <property type="entry name" value="WD_REPEATS_1"/>
    <property type="match status" value="2"/>
</dbReference>
<evidence type="ECO:0000256" key="21">
    <source>
        <dbReference type="SAM" id="Coils"/>
    </source>
</evidence>
<dbReference type="InterPro" id="IPR000387">
    <property type="entry name" value="Tyr_Pase_dom"/>
</dbReference>
<evidence type="ECO:0000256" key="17">
    <source>
        <dbReference type="ARBA" id="ARBA00065129"/>
    </source>
</evidence>
<feature type="domain" description="Tyrosine-protein phosphatase" evidence="23">
    <location>
        <begin position="650"/>
        <end position="793"/>
    </location>
</feature>
<evidence type="ECO:0000256" key="11">
    <source>
        <dbReference type="ARBA" id="ARBA00037984"/>
    </source>
</evidence>
<sequence length="825" mass="92140">MMGQPEDDPSLERHFKGHRDTITSVDFNPNMKQVASGSMDSCLMIWNMKPQMRAYRFVGHKDAILSVEFSPSGHLIASASRDKTVRLWVPSVKGESTTFKAHTGTVRSVSFSGDGQSLVTASDDKTVKVWTVHRQKFLFSLNQHINWVRCARFSPDGRLIVSASDDKTIKLWDKTSRECIHSFCEHGGFVNYADFHPSGTCIAAAATDNTVKVWDIRMNKLIQHYQVHSGVVNALSFHPSGNYLLTSSNDSTLKILDLLEGRLLYTLHGHQGAVTCARFSTEGDFFASGGSDEQVMVWKTNFDSASYTDVIAHKQRTFANETHFKPSGQLKDFHQSVANEQIDEPAEMDPVSTPVHVKQMNPTLKLYPTEQQESPENAANLHNVANTLEHIVGQLDVLTQTVAILEQRLSLTEDKVRECKNSHIGLDSQQSVSFKSVSFAGSVKQGAGSVITVTHACGSMAMPSKSARWLQEELLSGGRSLLLLDCRPQERYQVSHIEMAISVTIPSLMLRRLKKGNLSIRSVIPNDRDKERFARRCPADTVLLYDEATLDWQEKHVSGSVLGLLLHKLREDGCQAYYLRGGYNKFQLEYPEHCEPGIDNASPSETLPAPVLGLGGLRISSDCSDGESDREPSSATEPEESPILMNHSTFPVQILPYLYLGCAKDSSNLDTLAKYNIKYILNVTPNLPNMFEHNGEFKYKQIPISDHWSQNLSQFFPEAISFIDEARSNKCGILVHCLAGISRSVTVTVAYLMQKLNLSLNDAYDFVKRKKSNISPNFNFMGQLLDFERSLGLKSPCEIRSPANQLYFTTPTSHNLFQLDSLELT</sequence>
<evidence type="ECO:0000313" key="27">
    <source>
        <dbReference type="Proteomes" id="UP001295444"/>
    </source>
</evidence>
<evidence type="ECO:0000313" key="26">
    <source>
        <dbReference type="EMBL" id="CAH2312657.1"/>
    </source>
</evidence>
<dbReference type="FunFam" id="3.90.190.10:FF:000011">
    <property type="entry name" value="Dual specificity phosphatase 6"/>
    <property type="match status" value="1"/>
</dbReference>
<dbReference type="InterPro" id="IPR019775">
    <property type="entry name" value="WD40_repeat_CS"/>
</dbReference>
<dbReference type="PROSITE" id="PS50056">
    <property type="entry name" value="TYR_PHOSPHATASE_2"/>
    <property type="match status" value="1"/>
</dbReference>
<dbReference type="PANTHER" id="PTHR44019:SF2">
    <property type="entry name" value="POC1 CENTRIOLAR PROTEIN HOMOLOG A"/>
    <property type="match status" value="1"/>
</dbReference>
<dbReference type="FunFam" id="2.130.10.10:FF:000567">
    <property type="entry name" value="POC1 centriolar protein homolog A"/>
    <property type="match status" value="1"/>
</dbReference>
<evidence type="ECO:0000256" key="5">
    <source>
        <dbReference type="ARBA" id="ARBA00022490"/>
    </source>
</evidence>
<dbReference type="PROSITE" id="PS50054">
    <property type="entry name" value="TYR_PHOSPHATASE_DUAL"/>
    <property type="match status" value="1"/>
</dbReference>
<dbReference type="Gene3D" id="3.40.250.10">
    <property type="entry name" value="Rhodanese-like domain"/>
    <property type="match status" value="1"/>
</dbReference>
<comment type="catalytic activity">
    <reaction evidence="14">
        <text>O-phospho-L-threonyl-[protein] + H2O = L-threonyl-[protein] + phosphate</text>
        <dbReference type="Rhea" id="RHEA:47004"/>
        <dbReference type="Rhea" id="RHEA-COMP:11060"/>
        <dbReference type="Rhea" id="RHEA-COMP:11605"/>
        <dbReference type="ChEBI" id="CHEBI:15377"/>
        <dbReference type="ChEBI" id="CHEBI:30013"/>
        <dbReference type="ChEBI" id="CHEBI:43474"/>
        <dbReference type="ChEBI" id="CHEBI:61977"/>
        <dbReference type="EC" id="3.1.3.16"/>
    </reaction>
</comment>
<feature type="repeat" description="WD" evidence="20">
    <location>
        <begin position="57"/>
        <end position="88"/>
    </location>
</feature>
<keyword evidence="8" id="KW-0378">Hydrolase</keyword>
<evidence type="ECO:0000256" key="1">
    <source>
        <dbReference type="ARBA" id="ARBA00004245"/>
    </source>
</evidence>
<dbReference type="PROSITE" id="PS50206">
    <property type="entry name" value="RHODANESE_3"/>
    <property type="match status" value="1"/>
</dbReference>
<comment type="subcellular location">
    <subcellularLocation>
        <location evidence="1">Cytoplasm</location>
        <location evidence="1">Cytoskeleton</location>
    </subcellularLocation>
</comment>
<feature type="repeat" description="WD" evidence="20">
    <location>
        <begin position="183"/>
        <end position="224"/>
    </location>
</feature>
<dbReference type="GO" id="GO:0005814">
    <property type="term" value="C:centriole"/>
    <property type="evidence" value="ECO:0007669"/>
    <property type="project" value="TreeGrafter"/>
</dbReference>
<dbReference type="InterPro" id="IPR036873">
    <property type="entry name" value="Rhodanese-like_dom_sf"/>
</dbReference>
<dbReference type="Proteomes" id="UP001295444">
    <property type="component" value="Chromosome 08"/>
</dbReference>
<evidence type="ECO:0000259" key="23">
    <source>
        <dbReference type="PROSITE" id="PS50054"/>
    </source>
</evidence>
<dbReference type="GO" id="GO:0060271">
    <property type="term" value="P:cilium assembly"/>
    <property type="evidence" value="ECO:0007669"/>
    <property type="project" value="UniProtKB-ARBA"/>
</dbReference>
<dbReference type="EMBL" id="OW240919">
    <property type="protein sequence ID" value="CAH2312657.1"/>
    <property type="molecule type" value="Genomic_DNA"/>
</dbReference>
<dbReference type="InterPro" id="IPR000340">
    <property type="entry name" value="Dual-sp_phosphatase_cat-dom"/>
</dbReference>
<keyword evidence="9 21" id="KW-0175">Coiled coil</keyword>
<dbReference type="EC" id="3.1.3.48" evidence="3"/>
<dbReference type="GO" id="GO:0004722">
    <property type="term" value="F:protein serine/threonine phosphatase activity"/>
    <property type="evidence" value="ECO:0007669"/>
    <property type="project" value="UniProtKB-EC"/>
</dbReference>
<comment type="similarity">
    <text evidence="11">Belongs to the WD repeat POC1 family.</text>
</comment>
<accession>A0AAD1SYF2</accession>
<evidence type="ECO:0000256" key="8">
    <source>
        <dbReference type="ARBA" id="ARBA00022801"/>
    </source>
</evidence>
<dbReference type="GO" id="GO:0048871">
    <property type="term" value="P:multicellular organismal-level homeostasis"/>
    <property type="evidence" value="ECO:0007669"/>
    <property type="project" value="UniProtKB-ARBA"/>
</dbReference>
<dbReference type="PROSITE" id="PS50294">
    <property type="entry name" value="WD_REPEATS_REGION"/>
    <property type="match status" value="7"/>
</dbReference>
<evidence type="ECO:0000259" key="25">
    <source>
        <dbReference type="PROSITE" id="PS50206"/>
    </source>
</evidence>
<dbReference type="InterPro" id="IPR001763">
    <property type="entry name" value="Rhodanese-like_dom"/>
</dbReference>
<protein>
    <recommendedName>
        <fullName evidence="12">POC1 centriolar protein homolog A</fullName>
        <ecNumber evidence="4">3.1.3.16</ecNumber>
        <ecNumber evidence="3">3.1.3.48</ecNumber>
    </recommendedName>
    <alternativeName>
        <fullName evidence="19">Pat-interacting protein 2</fullName>
    </alternativeName>
    <alternativeName>
        <fullName evidence="18">WD repeat-containing protein 51A</fullName>
    </alternativeName>
</protein>
<feature type="domain" description="Tyrosine specific protein phosphatases" evidence="24">
    <location>
        <begin position="713"/>
        <end position="774"/>
    </location>
</feature>
<dbReference type="SUPFAM" id="SSF52799">
    <property type="entry name" value="(Phosphotyrosine protein) phosphatases II"/>
    <property type="match status" value="1"/>
</dbReference>
<organism evidence="26 27">
    <name type="scientific">Pelobates cultripes</name>
    <name type="common">Western spadefoot toad</name>
    <dbReference type="NCBI Taxonomy" id="61616"/>
    <lineage>
        <taxon>Eukaryota</taxon>
        <taxon>Metazoa</taxon>
        <taxon>Chordata</taxon>
        <taxon>Craniata</taxon>
        <taxon>Vertebrata</taxon>
        <taxon>Euteleostomi</taxon>
        <taxon>Amphibia</taxon>
        <taxon>Batrachia</taxon>
        <taxon>Anura</taxon>
        <taxon>Pelobatoidea</taxon>
        <taxon>Pelobatidae</taxon>
        <taxon>Pelobates</taxon>
    </lineage>
</organism>
<evidence type="ECO:0000256" key="19">
    <source>
        <dbReference type="ARBA" id="ARBA00082449"/>
    </source>
</evidence>
<evidence type="ECO:0000256" key="16">
    <source>
        <dbReference type="ARBA" id="ARBA00058716"/>
    </source>
</evidence>